<dbReference type="PRINTS" id="PR00069">
    <property type="entry name" value="ALDKETRDTASE"/>
</dbReference>
<keyword evidence="1" id="KW-0560">Oxidoreductase</keyword>
<protein>
    <submittedName>
        <fullName evidence="4">Aldo/keto reductase</fullName>
    </submittedName>
</protein>
<organism evidence="4">
    <name type="scientific">Staphylothermus marinus</name>
    <dbReference type="NCBI Taxonomy" id="2280"/>
    <lineage>
        <taxon>Archaea</taxon>
        <taxon>Thermoproteota</taxon>
        <taxon>Thermoprotei</taxon>
        <taxon>Desulfurococcales</taxon>
        <taxon>Desulfurococcaceae</taxon>
        <taxon>Staphylothermus</taxon>
    </lineage>
</organism>
<dbReference type="InterPro" id="IPR023210">
    <property type="entry name" value="NADP_OxRdtase_dom"/>
</dbReference>
<dbReference type="PANTHER" id="PTHR43364">
    <property type="entry name" value="NADH-SPECIFIC METHYLGLYOXAL REDUCTASE-RELATED"/>
    <property type="match status" value="1"/>
</dbReference>
<reference evidence="4" key="1">
    <citation type="journal article" date="2020" name="mSystems">
        <title>Genome- and Community-Level Interaction Insights into Carbon Utilization and Element Cycling Functions of Hydrothermarchaeota in Hydrothermal Sediment.</title>
        <authorList>
            <person name="Zhou Z."/>
            <person name="Liu Y."/>
            <person name="Xu W."/>
            <person name="Pan J."/>
            <person name="Luo Z.H."/>
            <person name="Li M."/>
        </authorList>
    </citation>
    <scope>NUCLEOTIDE SEQUENCE [LARGE SCALE GENOMIC DNA]</scope>
    <source>
        <strain evidence="3">SpSt-638</strain>
        <strain evidence="4">SpSt-648</strain>
    </source>
</reference>
<dbReference type="PANTHER" id="PTHR43364:SF4">
    <property type="entry name" value="NAD(P)-LINKED OXIDOREDUCTASE SUPERFAMILY PROTEIN"/>
    <property type="match status" value="1"/>
</dbReference>
<dbReference type="AlphaFoldDB" id="A0A7C4NQL2"/>
<name>A0A7C4NQL2_STAMA</name>
<comment type="caution">
    <text evidence="4">The sequence shown here is derived from an EMBL/GenBank/DDBJ whole genome shotgun (WGS) entry which is preliminary data.</text>
</comment>
<dbReference type="Gene3D" id="3.20.20.100">
    <property type="entry name" value="NADP-dependent oxidoreductase domain"/>
    <property type="match status" value="1"/>
</dbReference>
<dbReference type="SUPFAM" id="SSF51430">
    <property type="entry name" value="NAD(P)-linked oxidoreductase"/>
    <property type="match status" value="1"/>
</dbReference>
<proteinExistence type="predicted"/>
<evidence type="ECO:0000259" key="2">
    <source>
        <dbReference type="Pfam" id="PF00248"/>
    </source>
</evidence>
<evidence type="ECO:0000256" key="1">
    <source>
        <dbReference type="ARBA" id="ARBA00023002"/>
    </source>
</evidence>
<evidence type="ECO:0000313" key="3">
    <source>
        <dbReference type="EMBL" id="HGQ59772.1"/>
    </source>
</evidence>
<dbReference type="Pfam" id="PF00248">
    <property type="entry name" value="Aldo_ket_red"/>
    <property type="match status" value="1"/>
</dbReference>
<sequence length="319" mass="36364">MEYTTLGWSDVKISKIGLGLWQVSETWGLTNYSEVKAIISKALEIGINLFDTAMVYGNGLSEEYLGRALKDTGVKREDVIIATKIPGEYLDPMDIFRTVNASLKRMGVEYIDLLQIHWPPCWHNFPTCKYGRALEKLVLLGKVNYIGVSNYPLILIEELRSCFSTIDIVSMQYRFNIVEREAEEELIPYAEANDFTFLPWSPLARGALTGKYSLENLSSIKDFRARDPIFSPTNFTKIQKVIDILRELSVKYGKTPTQIALNWLLTYSPVIVPIPGAKKPEQVVENAGSIDFKLSYEDWFKLSEVGREIRLSYATNYLE</sequence>
<gene>
    <name evidence="3" type="ORF">ENU09_03555</name>
    <name evidence="4" type="ORF">ENU20_01370</name>
</gene>
<dbReference type="EMBL" id="DTBE01000094">
    <property type="protein sequence ID" value="HGQ59772.1"/>
    <property type="molecule type" value="Genomic_DNA"/>
</dbReference>
<dbReference type="GO" id="GO:0016491">
    <property type="term" value="F:oxidoreductase activity"/>
    <property type="evidence" value="ECO:0007669"/>
    <property type="project" value="UniProtKB-KW"/>
</dbReference>
<dbReference type="InterPro" id="IPR050523">
    <property type="entry name" value="AKR_Detox_Biosynth"/>
</dbReference>
<feature type="domain" description="NADP-dependent oxidoreductase" evidence="2">
    <location>
        <begin position="15"/>
        <end position="305"/>
    </location>
</feature>
<dbReference type="InterPro" id="IPR020471">
    <property type="entry name" value="AKR"/>
</dbReference>
<dbReference type="InterPro" id="IPR036812">
    <property type="entry name" value="NAD(P)_OxRdtase_dom_sf"/>
</dbReference>
<accession>A0A7C4NQL2</accession>
<evidence type="ECO:0000313" key="4">
    <source>
        <dbReference type="EMBL" id="HGQ73713.1"/>
    </source>
</evidence>
<dbReference type="EMBL" id="DTBP01000012">
    <property type="protein sequence ID" value="HGQ73713.1"/>
    <property type="molecule type" value="Genomic_DNA"/>
</dbReference>